<dbReference type="SUPFAM" id="SSF48264">
    <property type="entry name" value="Cytochrome P450"/>
    <property type="match status" value="1"/>
</dbReference>
<dbReference type="PRINTS" id="PR00385">
    <property type="entry name" value="P450"/>
</dbReference>
<evidence type="ECO:0000256" key="10">
    <source>
        <dbReference type="ARBA" id="ARBA00023033"/>
    </source>
</evidence>
<sequence length="505" mass="56568">MDFVPASTALLGLLGAVIIFGTYRYRFDKLRHIPIVGASSVPGLSYISGFKYFIRAKQILNEGCEKYGDNGGIFRVAQSDQWAVVVTSPQLIDELRRFPDDQMSLRHGLGEMTAASYVFGTKFTSALLIPQIFQYLGRQVGERVDAVHDEMVLAFSDLIPTAADGEWAGVLGFSTIVSLVSRMTNRVLVGKPLCRDPGFMKLATNVPLDLLQARAVVNLFPNLLKPLVARLFSPFPRRVQECKPFIESELQDRIRIAKEEGGDANRYDDFFQVLVQELVALDSTVDSIISSLFVLEFGALHTTAISFTHALFELAANPEYARELRHEAQAVSKDVNGVWNKDAIARLTRHDSFLKETMRVYGTNATSLFRKAMRDVTFSNGTHIPKGTLVIAAAKHAHFNEDSYASPDVFDPWRFVLTEKDKGTFNHNVTTPRVDYLPFGLGKHSCPGRFFAALEMKIMLAHIVVNYDVQFENGGPRPKEKWMVTSILPDRTAKVYFRKRKTGSI</sequence>
<dbReference type="Gene3D" id="1.10.630.10">
    <property type="entry name" value="Cytochrome P450"/>
    <property type="match status" value="1"/>
</dbReference>
<evidence type="ECO:0000313" key="15">
    <source>
        <dbReference type="EMBL" id="TCD64758.1"/>
    </source>
</evidence>
<keyword evidence="8 13" id="KW-0560">Oxidoreductase</keyword>
<dbReference type="GO" id="GO:0004497">
    <property type="term" value="F:monooxygenase activity"/>
    <property type="evidence" value="ECO:0007669"/>
    <property type="project" value="UniProtKB-KW"/>
</dbReference>
<keyword evidence="6 12" id="KW-0479">Metal-binding</keyword>
<dbReference type="STRING" id="92696.A0A4R0RLQ5"/>
<feature type="binding site" description="axial binding residue" evidence="12">
    <location>
        <position position="446"/>
    </location>
    <ligand>
        <name>heme</name>
        <dbReference type="ChEBI" id="CHEBI:30413"/>
    </ligand>
    <ligandPart>
        <name>Fe</name>
        <dbReference type="ChEBI" id="CHEBI:18248"/>
    </ligandPart>
</feature>
<comment type="cofactor">
    <cofactor evidence="1 12">
        <name>heme</name>
        <dbReference type="ChEBI" id="CHEBI:30413"/>
    </cofactor>
</comment>
<keyword evidence="4 12" id="KW-0349">Heme</keyword>
<comment type="similarity">
    <text evidence="3 13">Belongs to the cytochrome P450 family.</text>
</comment>
<dbReference type="PANTHER" id="PTHR46206">
    <property type="entry name" value="CYTOCHROME P450"/>
    <property type="match status" value="1"/>
</dbReference>
<dbReference type="InterPro" id="IPR001128">
    <property type="entry name" value="Cyt_P450"/>
</dbReference>
<evidence type="ECO:0000256" key="2">
    <source>
        <dbReference type="ARBA" id="ARBA00004370"/>
    </source>
</evidence>
<dbReference type="InterPro" id="IPR036396">
    <property type="entry name" value="Cyt_P450_sf"/>
</dbReference>
<evidence type="ECO:0000256" key="13">
    <source>
        <dbReference type="RuleBase" id="RU000461"/>
    </source>
</evidence>
<feature type="transmembrane region" description="Helical" evidence="14">
    <location>
        <begin position="6"/>
        <end position="23"/>
    </location>
</feature>
<evidence type="ECO:0000256" key="14">
    <source>
        <dbReference type="SAM" id="Phobius"/>
    </source>
</evidence>
<evidence type="ECO:0000256" key="4">
    <source>
        <dbReference type="ARBA" id="ARBA00022617"/>
    </source>
</evidence>
<dbReference type="PRINTS" id="PR00465">
    <property type="entry name" value="EP450IV"/>
</dbReference>
<dbReference type="InterPro" id="IPR017972">
    <property type="entry name" value="Cyt_P450_CS"/>
</dbReference>
<dbReference type="GO" id="GO:0020037">
    <property type="term" value="F:heme binding"/>
    <property type="evidence" value="ECO:0007669"/>
    <property type="project" value="InterPro"/>
</dbReference>
<evidence type="ECO:0000256" key="3">
    <source>
        <dbReference type="ARBA" id="ARBA00010617"/>
    </source>
</evidence>
<evidence type="ECO:0000313" key="16">
    <source>
        <dbReference type="Proteomes" id="UP000292702"/>
    </source>
</evidence>
<evidence type="ECO:0000256" key="1">
    <source>
        <dbReference type="ARBA" id="ARBA00001971"/>
    </source>
</evidence>
<evidence type="ECO:0000256" key="8">
    <source>
        <dbReference type="ARBA" id="ARBA00023002"/>
    </source>
</evidence>
<keyword evidence="11 14" id="KW-0472">Membrane</keyword>
<dbReference type="GO" id="GO:0016020">
    <property type="term" value="C:membrane"/>
    <property type="evidence" value="ECO:0007669"/>
    <property type="project" value="UniProtKB-SubCell"/>
</dbReference>
<comment type="caution">
    <text evidence="15">The sequence shown here is derived from an EMBL/GenBank/DDBJ whole genome shotgun (WGS) entry which is preliminary data.</text>
</comment>
<evidence type="ECO:0000256" key="6">
    <source>
        <dbReference type="ARBA" id="ARBA00022723"/>
    </source>
</evidence>
<evidence type="ECO:0008006" key="17">
    <source>
        <dbReference type="Google" id="ProtNLM"/>
    </source>
</evidence>
<keyword evidence="5 14" id="KW-0812">Transmembrane</keyword>
<keyword evidence="16" id="KW-1185">Reference proteome</keyword>
<evidence type="ECO:0000256" key="5">
    <source>
        <dbReference type="ARBA" id="ARBA00022692"/>
    </source>
</evidence>
<reference evidence="15 16" key="1">
    <citation type="submission" date="2018-11" db="EMBL/GenBank/DDBJ databases">
        <title>Genome assembly of Steccherinum ochraceum LE-BIN_3174, the white-rot fungus of the Steccherinaceae family (The Residual Polyporoid clade, Polyporales, Basidiomycota).</title>
        <authorList>
            <person name="Fedorova T.V."/>
            <person name="Glazunova O.A."/>
            <person name="Landesman E.O."/>
            <person name="Moiseenko K.V."/>
            <person name="Psurtseva N.V."/>
            <person name="Savinova O.S."/>
            <person name="Shakhova N.V."/>
            <person name="Tyazhelova T.V."/>
            <person name="Vasina D.V."/>
        </authorList>
    </citation>
    <scope>NUCLEOTIDE SEQUENCE [LARGE SCALE GENOMIC DNA]</scope>
    <source>
        <strain evidence="15 16">LE-BIN_3174</strain>
    </source>
</reference>
<dbReference type="GO" id="GO:0005506">
    <property type="term" value="F:iron ion binding"/>
    <property type="evidence" value="ECO:0007669"/>
    <property type="project" value="InterPro"/>
</dbReference>
<evidence type="ECO:0000256" key="7">
    <source>
        <dbReference type="ARBA" id="ARBA00022989"/>
    </source>
</evidence>
<dbReference type="PANTHER" id="PTHR46206:SF5">
    <property type="entry name" value="P450, PUTATIVE (EUROFUNG)-RELATED"/>
    <property type="match status" value="1"/>
</dbReference>
<gene>
    <name evidence="15" type="ORF">EIP91_003649</name>
</gene>
<accession>A0A4R0RLQ5</accession>
<keyword evidence="10 13" id="KW-0503">Monooxygenase</keyword>
<feature type="transmembrane region" description="Helical" evidence="14">
    <location>
        <begin position="35"/>
        <end position="54"/>
    </location>
</feature>
<keyword evidence="7 14" id="KW-1133">Transmembrane helix</keyword>
<dbReference type="PROSITE" id="PS00086">
    <property type="entry name" value="CYTOCHROME_P450"/>
    <property type="match status" value="1"/>
</dbReference>
<evidence type="ECO:0000256" key="9">
    <source>
        <dbReference type="ARBA" id="ARBA00023004"/>
    </source>
</evidence>
<proteinExistence type="inferred from homology"/>
<name>A0A4R0RLQ5_9APHY</name>
<dbReference type="Proteomes" id="UP000292702">
    <property type="component" value="Unassembled WGS sequence"/>
</dbReference>
<keyword evidence="9 12" id="KW-0408">Iron</keyword>
<protein>
    <recommendedName>
        <fullName evidence="17">Cytochrome P450-dit2</fullName>
    </recommendedName>
</protein>
<dbReference type="Pfam" id="PF00067">
    <property type="entry name" value="p450"/>
    <property type="match status" value="1"/>
</dbReference>
<dbReference type="AlphaFoldDB" id="A0A4R0RLQ5"/>
<evidence type="ECO:0000256" key="11">
    <source>
        <dbReference type="ARBA" id="ARBA00023136"/>
    </source>
</evidence>
<dbReference type="EMBL" id="RWJN01000217">
    <property type="protein sequence ID" value="TCD64758.1"/>
    <property type="molecule type" value="Genomic_DNA"/>
</dbReference>
<organism evidence="15 16">
    <name type="scientific">Steccherinum ochraceum</name>
    <dbReference type="NCBI Taxonomy" id="92696"/>
    <lineage>
        <taxon>Eukaryota</taxon>
        <taxon>Fungi</taxon>
        <taxon>Dikarya</taxon>
        <taxon>Basidiomycota</taxon>
        <taxon>Agaricomycotina</taxon>
        <taxon>Agaricomycetes</taxon>
        <taxon>Polyporales</taxon>
        <taxon>Steccherinaceae</taxon>
        <taxon>Steccherinum</taxon>
    </lineage>
</organism>
<dbReference type="OrthoDB" id="1844152at2759"/>
<dbReference type="GO" id="GO:0016705">
    <property type="term" value="F:oxidoreductase activity, acting on paired donors, with incorporation or reduction of molecular oxygen"/>
    <property type="evidence" value="ECO:0007669"/>
    <property type="project" value="InterPro"/>
</dbReference>
<dbReference type="InterPro" id="IPR002403">
    <property type="entry name" value="Cyt_P450_E_grp-IV"/>
</dbReference>
<comment type="subcellular location">
    <subcellularLocation>
        <location evidence="2">Membrane</location>
    </subcellularLocation>
</comment>
<dbReference type="CDD" id="cd11041">
    <property type="entry name" value="CYP503A1-like"/>
    <property type="match status" value="1"/>
</dbReference>
<evidence type="ECO:0000256" key="12">
    <source>
        <dbReference type="PIRSR" id="PIRSR602403-1"/>
    </source>
</evidence>